<sequence length="110" mass="12204">MLTSMRVIETVHAEPQELVDSPVYRVNFWQSTAGGAWSLDAFALADAENINEVLRWVDEHAGGRRFEVFAEMHQEPEGSFQTPRKSGLVRLLGADPNTGEAVAFGVMIKD</sequence>
<dbReference type="AlphaFoldDB" id="A0A512IHF2"/>
<evidence type="ECO:0000313" key="1">
    <source>
        <dbReference type="EMBL" id="GEO97146.1"/>
    </source>
</evidence>
<proteinExistence type="predicted"/>
<name>A0A512IHF2_9MICC</name>
<dbReference type="EMBL" id="BJZS01000109">
    <property type="protein sequence ID" value="GEO97146.1"/>
    <property type="molecule type" value="Genomic_DNA"/>
</dbReference>
<dbReference type="Proteomes" id="UP000321103">
    <property type="component" value="Unassembled WGS sequence"/>
</dbReference>
<protein>
    <submittedName>
        <fullName evidence="1">Uncharacterized protein</fullName>
    </submittedName>
</protein>
<accession>A0A512IHF2</accession>
<dbReference type="STRING" id="388357.GCA_001580365_00492"/>
<organism evidence="1 2">
    <name type="scientific">Kocuria turfanensis</name>
    <dbReference type="NCBI Taxonomy" id="388357"/>
    <lineage>
        <taxon>Bacteria</taxon>
        <taxon>Bacillati</taxon>
        <taxon>Actinomycetota</taxon>
        <taxon>Actinomycetes</taxon>
        <taxon>Micrococcales</taxon>
        <taxon>Micrococcaceae</taxon>
        <taxon>Kocuria</taxon>
    </lineage>
</organism>
<reference evidence="1 2" key="1">
    <citation type="submission" date="2019-07" db="EMBL/GenBank/DDBJ databases">
        <title>Whole genome shotgun sequence of Kocuria turfanensis NBRC 107627.</title>
        <authorList>
            <person name="Hosoyama A."/>
            <person name="Uohara A."/>
            <person name="Ohji S."/>
            <person name="Ichikawa N."/>
        </authorList>
    </citation>
    <scope>NUCLEOTIDE SEQUENCE [LARGE SCALE GENOMIC DNA]</scope>
    <source>
        <strain evidence="1 2">NBRC 107627</strain>
    </source>
</reference>
<comment type="caution">
    <text evidence="1">The sequence shown here is derived from an EMBL/GenBank/DDBJ whole genome shotgun (WGS) entry which is preliminary data.</text>
</comment>
<keyword evidence="2" id="KW-1185">Reference proteome</keyword>
<gene>
    <name evidence="1" type="ORF">KTU01_32690</name>
</gene>
<evidence type="ECO:0000313" key="2">
    <source>
        <dbReference type="Proteomes" id="UP000321103"/>
    </source>
</evidence>